<dbReference type="EMBL" id="JBHMAF010000032">
    <property type="protein sequence ID" value="MFB9758436.1"/>
    <property type="molecule type" value="Genomic_DNA"/>
</dbReference>
<dbReference type="PANTHER" id="PTHR46847">
    <property type="entry name" value="D-ALLOSE-BINDING PERIPLASMIC PROTEIN-RELATED"/>
    <property type="match status" value="1"/>
</dbReference>
<evidence type="ECO:0000256" key="3">
    <source>
        <dbReference type="ARBA" id="ARBA00022729"/>
    </source>
</evidence>
<dbReference type="Proteomes" id="UP001589609">
    <property type="component" value="Unassembled WGS sequence"/>
</dbReference>
<evidence type="ECO:0000313" key="5">
    <source>
        <dbReference type="EMBL" id="MFB9758436.1"/>
    </source>
</evidence>
<accession>A0ABV5WE99</accession>
<comment type="similarity">
    <text evidence="2">Belongs to the bacterial solute-binding protein 2 family.</text>
</comment>
<protein>
    <submittedName>
        <fullName evidence="5">Sugar ABC transporter substrate-binding protein</fullName>
    </submittedName>
</protein>
<proteinExistence type="inferred from homology"/>
<comment type="subcellular location">
    <subcellularLocation>
        <location evidence="1">Cell envelope</location>
    </subcellularLocation>
</comment>
<feature type="domain" description="Periplasmic binding protein" evidence="4">
    <location>
        <begin position="34"/>
        <end position="288"/>
    </location>
</feature>
<comment type="caution">
    <text evidence="5">The sequence shown here is derived from an EMBL/GenBank/DDBJ whole genome shotgun (WGS) entry which is preliminary data.</text>
</comment>
<dbReference type="Gene3D" id="3.40.50.2300">
    <property type="match status" value="2"/>
</dbReference>
<evidence type="ECO:0000256" key="2">
    <source>
        <dbReference type="ARBA" id="ARBA00007639"/>
    </source>
</evidence>
<dbReference type="Pfam" id="PF13407">
    <property type="entry name" value="Peripla_BP_4"/>
    <property type="match status" value="1"/>
</dbReference>
<dbReference type="CDD" id="cd01536">
    <property type="entry name" value="PBP1_ABC_sugar_binding-like"/>
    <property type="match status" value="1"/>
</dbReference>
<keyword evidence="3" id="KW-0732">Signal</keyword>
<name>A0ABV5WE99_9BACI</name>
<organism evidence="5 6">
    <name type="scientific">Ectobacillus funiculus</name>
    <dbReference type="NCBI Taxonomy" id="137993"/>
    <lineage>
        <taxon>Bacteria</taxon>
        <taxon>Bacillati</taxon>
        <taxon>Bacillota</taxon>
        <taxon>Bacilli</taxon>
        <taxon>Bacillales</taxon>
        <taxon>Bacillaceae</taxon>
        <taxon>Ectobacillus</taxon>
    </lineage>
</organism>
<dbReference type="InterPro" id="IPR025997">
    <property type="entry name" value="SBP_2_dom"/>
</dbReference>
<dbReference type="PANTHER" id="PTHR46847:SF1">
    <property type="entry name" value="D-ALLOSE-BINDING PERIPLASMIC PROTEIN-RELATED"/>
    <property type="match status" value="1"/>
</dbReference>
<reference evidence="5 6" key="1">
    <citation type="submission" date="2024-09" db="EMBL/GenBank/DDBJ databases">
        <authorList>
            <person name="Sun Q."/>
            <person name="Mori K."/>
        </authorList>
    </citation>
    <scope>NUCLEOTIDE SEQUENCE [LARGE SCALE GENOMIC DNA]</scope>
    <source>
        <strain evidence="5 6">JCM 11201</strain>
    </source>
</reference>
<keyword evidence="6" id="KW-1185">Reference proteome</keyword>
<evidence type="ECO:0000256" key="1">
    <source>
        <dbReference type="ARBA" id="ARBA00004196"/>
    </source>
</evidence>
<gene>
    <name evidence="5" type="ORF">ACFFMS_07865</name>
</gene>
<dbReference type="SUPFAM" id="SSF53822">
    <property type="entry name" value="Periplasmic binding protein-like I"/>
    <property type="match status" value="1"/>
</dbReference>
<sequence>MRKKWIVLFVMAVFLATMAGAITKFLRKDNKPKVVVVLQERNLQYWNIVRTGAEKGFREFDIDGEVVAPGNKSKKDGLEYTLESILNEHPDVLVVAPNESPAVIPILNKFIENKIPVLLIDADIPLEHKTAYIGTNNFELGKKAGELLASQLQPGDEVALPFFAEDLTHPILSERIKGTTLSLDAAGIKVVTEPNHSQSSSIKKIMTTILQKHPDVKGVYTTTDLYALEALTVVEEHGLKMPVIGADGIMEMIELIKDGTLTGTVAQNPYDIGYISIETASKVIKGEKVRRNIDTGVDIISKDNAKLKLDFMGDLLR</sequence>
<evidence type="ECO:0000313" key="6">
    <source>
        <dbReference type="Proteomes" id="UP001589609"/>
    </source>
</evidence>
<dbReference type="InterPro" id="IPR028082">
    <property type="entry name" value="Peripla_BP_I"/>
</dbReference>
<evidence type="ECO:0000259" key="4">
    <source>
        <dbReference type="Pfam" id="PF13407"/>
    </source>
</evidence>